<sequence length="268" mass="29472">IESPQYAGYTRNFQATWAGAANTLPSSNDWQIINSPLVYNNEFQTYTHNPSNVRFSGSGTLQLIPLRNSSSPRGWTSGRIESKFTVTPPAGRVVRVVASLRIAGNPTANKQGLWPAFWLLGNSYRQGVLWPACGEIDIFENINGQPTVHGVVHCDRNPGGACNEPIGLVNTTALPDNAFHIYRVDINRLSSDWRQQHITWYVDGVRFNRVTGAQVNNQAVWATLAHSPLYIILNVAVGGDWPGPPNANTWGGTGSMMEVQYVSTYTSN</sequence>
<reference evidence="2 3" key="1">
    <citation type="journal article" date="2014" name="BMC Genomics">
        <title>Comparative genome sequencing reveals chemotype-specific gene clusters in the toxigenic black mold Stachybotrys.</title>
        <authorList>
            <person name="Semeiks J."/>
            <person name="Borek D."/>
            <person name="Otwinowski Z."/>
            <person name="Grishin N.V."/>
        </authorList>
    </citation>
    <scope>NUCLEOTIDE SEQUENCE [LARGE SCALE GENOMIC DNA]</scope>
    <source>
        <strain evidence="3">CBS 109288 / IBT 7711</strain>
    </source>
</reference>
<organism evidence="2 3">
    <name type="scientific">Stachybotrys chartarum (strain CBS 109288 / IBT 7711)</name>
    <name type="common">Toxic black mold</name>
    <name type="synonym">Stilbospora chartarum</name>
    <dbReference type="NCBI Taxonomy" id="1280523"/>
    <lineage>
        <taxon>Eukaryota</taxon>
        <taxon>Fungi</taxon>
        <taxon>Dikarya</taxon>
        <taxon>Ascomycota</taxon>
        <taxon>Pezizomycotina</taxon>
        <taxon>Sordariomycetes</taxon>
        <taxon>Hypocreomycetidae</taxon>
        <taxon>Hypocreales</taxon>
        <taxon>Stachybotryaceae</taxon>
        <taxon>Stachybotrys</taxon>
    </lineage>
</organism>
<feature type="domain" description="GH16" evidence="1">
    <location>
        <begin position="28"/>
        <end position="268"/>
    </location>
</feature>
<evidence type="ECO:0000313" key="2">
    <source>
        <dbReference type="EMBL" id="KEY65336.1"/>
    </source>
</evidence>
<dbReference type="InterPro" id="IPR013320">
    <property type="entry name" value="ConA-like_dom_sf"/>
</dbReference>
<dbReference type="InterPro" id="IPR000757">
    <property type="entry name" value="Beta-glucanase-like"/>
</dbReference>
<dbReference type="OrthoDB" id="192832at2759"/>
<dbReference type="Pfam" id="PF00722">
    <property type="entry name" value="Glyco_hydro_16"/>
    <property type="match status" value="1"/>
</dbReference>
<dbReference type="Proteomes" id="UP000028045">
    <property type="component" value="Unassembled WGS sequence"/>
</dbReference>
<feature type="non-terminal residue" evidence="2">
    <location>
        <position position="268"/>
    </location>
</feature>
<dbReference type="HOGENOM" id="CLU_019533_3_1_1"/>
<name>A0A084AJ57_STACB</name>
<dbReference type="PANTHER" id="PTHR10963">
    <property type="entry name" value="GLYCOSYL HYDROLASE-RELATED"/>
    <property type="match status" value="1"/>
</dbReference>
<proteinExistence type="predicted"/>
<keyword evidence="3" id="KW-1185">Reference proteome</keyword>
<evidence type="ECO:0000313" key="3">
    <source>
        <dbReference type="Proteomes" id="UP000028045"/>
    </source>
</evidence>
<evidence type="ECO:0000259" key="1">
    <source>
        <dbReference type="PROSITE" id="PS51762"/>
    </source>
</evidence>
<dbReference type="GO" id="GO:0005975">
    <property type="term" value="P:carbohydrate metabolic process"/>
    <property type="evidence" value="ECO:0007669"/>
    <property type="project" value="InterPro"/>
</dbReference>
<dbReference type="Gene3D" id="2.60.120.200">
    <property type="match status" value="1"/>
</dbReference>
<accession>A0A084AJ57</accession>
<dbReference type="AlphaFoldDB" id="A0A084AJ57"/>
<dbReference type="PROSITE" id="PS51762">
    <property type="entry name" value="GH16_2"/>
    <property type="match status" value="1"/>
</dbReference>
<dbReference type="CDD" id="cd02182">
    <property type="entry name" value="GH16_Strep_laminarinase_like"/>
    <property type="match status" value="1"/>
</dbReference>
<dbReference type="EMBL" id="KL648706">
    <property type="protein sequence ID" value="KEY65336.1"/>
    <property type="molecule type" value="Genomic_DNA"/>
</dbReference>
<feature type="non-terminal residue" evidence="2">
    <location>
        <position position="1"/>
    </location>
</feature>
<dbReference type="GO" id="GO:0004553">
    <property type="term" value="F:hydrolase activity, hydrolyzing O-glycosyl compounds"/>
    <property type="evidence" value="ECO:0007669"/>
    <property type="project" value="InterPro"/>
</dbReference>
<dbReference type="InterPro" id="IPR050546">
    <property type="entry name" value="Glycosyl_Hydrlase_16"/>
</dbReference>
<gene>
    <name evidence="2" type="ORF">S7711_01847</name>
</gene>
<dbReference type="SUPFAM" id="SSF49899">
    <property type="entry name" value="Concanavalin A-like lectins/glucanases"/>
    <property type="match status" value="1"/>
</dbReference>
<protein>
    <recommendedName>
        <fullName evidence="1">GH16 domain-containing protein</fullName>
    </recommendedName>
</protein>
<dbReference type="PANTHER" id="PTHR10963:SF60">
    <property type="entry name" value="GRAM-NEGATIVE BACTERIA-BINDING PROTEIN 1-RELATED"/>
    <property type="match status" value="1"/>
</dbReference>